<dbReference type="PROSITE" id="PS51257">
    <property type="entry name" value="PROKAR_LIPOPROTEIN"/>
    <property type="match status" value="1"/>
</dbReference>
<feature type="signal peptide" evidence="2">
    <location>
        <begin position="1"/>
        <end position="20"/>
    </location>
</feature>
<comment type="caution">
    <text evidence="3">The sequence shown here is derived from an EMBL/GenBank/DDBJ whole genome shotgun (WGS) entry which is preliminary data.</text>
</comment>
<dbReference type="AlphaFoldDB" id="A0A3N2R0R9"/>
<reference evidence="3 4" key="1">
    <citation type="submission" date="2018-10" db="EMBL/GenBank/DDBJ databases">
        <title>Histidinibacterium lentulum gen. nov., sp. nov., a marine bacterium from the culture broth of Picochlorum sp. 122.</title>
        <authorList>
            <person name="Wang G."/>
        </authorList>
    </citation>
    <scope>NUCLEOTIDE SEQUENCE [LARGE SCALE GENOMIC DNA]</scope>
    <source>
        <strain evidence="3 4">B17</strain>
    </source>
</reference>
<dbReference type="EMBL" id="RDRB01000005">
    <property type="protein sequence ID" value="ROU01062.1"/>
    <property type="molecule type" value="Genomic_DNA"/>
</dbReference>
<dbReference type="Proteomes" id="UP000268016">
    <property type="component" value="Unassembled WGS sequence"/>
</dbReference>
<gene>
    <name evidence="3" type="ORF">EAT49_11085</name>
</gene>
<sequence length="189" mass="19116">MFRFASLAPVCLILAGCADIALPDLGITMPGAAETPAVRDFPVQDSACVGAVRQEVRVVDVRIEERTPAAGETVIYELAVGRDGTRWTCTASAAGEVTAVGLLRGPEPTPPLNATAPRPAAPVATQPAAPAPSTGAVSPAPAPATVTDTPAAVPSSGPVILRETESGPAVLPTPDPRSTQPTEPLPAFN</sequence>
<dbReference type="OrthoDB" id="9976560at2"/>
<keyword evidence="2" id="KW-0732">Signal</keyword>
<evidence type="ECO:0000256" key="2">
    <source>
        <dbReference type="SAM" id="SignalP"/>
    </source>
</evidence>
<feature type="region of interest" description="Disordered" evidence="1">
    <location>
        <begin position="105"/>
        <end position="189"/>
    </location>
</feature>
<name>A0A3N2R0R9_9RHOB</name>
<proteinExistence type="predicted"/>
<evidence type="ECO:0000313" key="3">
    <source>
        <dbReference type="EMBL" id="ROU01062.1"/>
    </source>
</evidence>
<protein>
    <submittedName>
        <fullName evidence="3">Uncharacterized protein</fullName>
    </submittedName>
</protein>
<evidence type="ECO:0000256" key="1">
    <source>
        <dbReference type="SAM" id="MobiDB-lite"/>
    </source>
</evidence>
<organism evidence="3 4">
    <name type="scientific">Histidinibacterium lentulum</name>
    <dbReference type="NCBI Taxonomy" id="2480588"/>
    <lineage>
        <taxon>Bacteria</taxon>
        <taxon>Pseudomonadati</taxon>
        <taxon>Pseudomonadota</taxon>
        <taxon>Alphaproteobacteria</taxon>
        <taxon>Rhodobacterales</taxon>
        <taxon>Paracoccaceae</taxon>
        <taxon>Histidinibacterium</taxon>
    </lineage>
</organism>
<dbReference type="RefSeq" id="WP_123642390.1">
    <property type="nucleotide sequence ID" value="NZ_ML119085.1"/>
</dbReference>
<feature type="chain" id="PRO_5018093600" evidence="2">
    <location>
        <begin position="21"/>
        <end position="189"/>
    </location>
</feature>
<feature type="compositionally biased region" description="Low complexity" evidence="1">
    <location>
        <begin position="114"/>
        <end position="155"/>
    </location>
</feature>
<accession>A0A3N2R0R9</accession>
<keyword evidence="4" id="KW-1185">Reference proteome</keyword>
<evidence type="ECO:0000313" key="4">
    <source>
        <dbReference type="Proteomes" id="UP000268016"/>
    </source>
</evidence>